<feature type="repeat" description="PPR" evidence="3">
    <location>
        <begin position="67"/>
        <end position="101"/>
    </location>
</feature>
<feature type="repeat" description="PPR" evidence="3">
    <location>
        <begin position="137"/>
        <end position="171"/>
    </location>
</feature>
<dbReference type="InterPro" id="IPR002885">
    <property type="entry name" value="PPR_rpt"/>
</dbReference>
<dbReference type="Proteomes" id="UP000737018">
    <property type="component" value="Unassembled WGS sequence"/>
</dbReference>
<evidence type="ECO:0000313" key="5">
    <source>
        <dbReference type="Proteomes" id="UP000737018"/>
    </source>
</evidence>
<evidence type="ECO:0000313" key="4">
    <source>
        <dbReference type="EMBL" id="KAF3955535.1"/>
    </source>
</evidence>
<feature type="repeat" description="PPR" evidence="3">
    <location>
        <begin position="102"/>
        <end position="136"/>
    </location>
</feature>
<gene>
    <name evidence="4" type="ORF">CMV_019250</name>
</gene>
<dbReference type="Pfam" id="PF13041">
    <property type="entry name" value="PPR_2"/>
    <property type="match status" value="2"/>
</dbReference>
<dbReference type="OrthoDB" id="5588846at2759"/>
<dbReference type="NCBIfam" id="TIGR00756">
    <property type="entry name" value="PPR"/>
    <property type="match status" value="4"/>
</dbReference>
<dbReference type="Pfam" id="PF01535">
    <property type="entry name" value="PPR"/>
    <property type="match status" value="1"/>
</dbReference>
<dbReference type="PANTHER" id="PTHR47447">
    <property type="entry name" value="OS03G0856100 PROTEIN"/>
    <property type="match status" value="1"/>
</dbReference>
<dbReference type="Gene3D" id="1.25.40.10">
    <property type="entry name" value="Tetratricopeptide repeat domain"/>
    <property type="match status" value="2"/>
</dbReference>
<dbReference type="AlphaFoldDB" id="A0A8J4QSM5"/>
<evidence type="ECO:0008006" key="6">
    <source>
        <dbReference type="Google" id="ProtNLM"/>
    </source>
</evidence>
<reference evidence="4" key="1">
    <citation type="submission" date="2020-03" db="EMBL/GenBank/DDBJ databases">
        <title>Castanea mollissima Vanexum genome sequencing.</title>
        <authorList>
            <person name="Staton M."/>
        </authorList>
    </citation>
    <scope>NUCLEOTIDE SEQUENCE</scope>
    <source>
        <tissue evidence="4">Leaf</tissue>
    </source>
</reference>
<accession>A0A8J4QSM5</accession>
<dbReference type="InterPro" id="IPR011990">
    <property type="entry name" value="TPR-like_helical_dom_sf"/>
</dbReference>
<sequence>MRLSLILSNSSSVPNHSHLVLSILSETDHSNMHRTISTVNILIGFFGNSEDLDLCISLIGKWKLSMNPYTYKCLLQAYLRSYDSDKAFGVYNEMRRRGHTLDIFAYNMLLDALAKDQKVEQAYKVFEDMKRKHCEPDEFTYTIMIRMNGKIGKADEALALFQEMLAKGFSPNLIAYNTMIQALAKGRMVDKAIFLV</sequence>
<dbReference type="PANTHER" id="PTHR47447:SF17">
    <property type="entry name" value="OS12G0638900 PROTEIN"/>
    <property type="match status" value="1"/>
</dbReference>
<evidence type="ECO:0000256" key="1">
    <source>
        <dbReference type="ARBA" id="ARBA00007626"/>
    </source>
</evidence>
<organism evidence="4 5">
    <name type="scientific">Castanea mollissima</name>
    <name type="common">Chinese chestnut</name>
    <dbReference type="NCBI Taxonomy" id="60419"/>
    <lineage>
        <taxon>Eukaryota</taxon>
        <taxon>Viridiplantae</taxon>
        <taxon>Streptophyta</taxon>
        <taxon>Embryophyta</taxon>
        <taxon>Tracheophyta</taxon>
        <taxon>Spermatophyta</taxon>
        <taxon>Magnoliopsida</taxon>
        <taxon>eudicotyledons</taxon>
        <taxon>Gunneridae</taxon>
        <taxon>Pentapetalae</taxon>
        <taxon>rosids</taxon>
        <taxon>fabids</taxon>
        <taxon>Fagales</taxon>
        <taxon>Fagaceae</taxon>
        <taxon>Castanea</taxon>
    </lineage>
</organism>
<comment type="similarity">
    <text evidence="1">Belongs to the PPR family. P subfamily.</text>
</comment>
<proteinExistence type="inferred from homology"/>
<comment type="caution">
    <text evidence="4">The sequence shown here is derived from an EMBL/GenBank/DDBJ whole genome shotgun (WGS) entry which is preliminary data.</text>
</comment>
<protein>
    <recommendedName>
        <fullName evidence="6">Pentatricopeptide repeat-containing protein</fullName>
    </recommendedName>
</protein>
<evidence type="ECO:0000256" key="2">
    <source>
        <dbReference type="ARBA" id="ARBA00022737"/>
    </source>
</evidence>
<keyword evidence="2" id="KW-0677">Repeat</keyword>
<evidence type="ECO:0000256" key="3">
    <source>
        <dbReference type="PROSITE-ProRule" id="PRU00708"/>
    </source>
</evidence>
<dbReference type="PROSITE" id="PS51375">
    <property type="entry name" value="PPR"/>
    <property type="match status" value="3"/>
</dbReference>
<name>A0A8J4QSM5_9ROSI</name>
<dbReference type="SUPFAM" id="SSF81901">
    <property type="entry name" value="HCP-like"/>
    <property type="match status" value="1"/>
</dbReference>
<dbReference type="EMBL" id="JRKL02003349">
    <property type="protein sequence ID" value="KAF3955535.1"/>
    <property type="molecule type" value="Genomic_DNA"/>
</dbReference>
<keyword evidence="5" id="KW-1185">Reference proteome</keyword>